<sequence length="106" mass="11699">MCLQEIAELESRRRALVQWCHDAAQGNSTSSTPPPASSRSDSPAPSTLPLRTEASSSRKGSVSSRANEEQVEVQAGGHVYVNGKYLSDSAVEQRLRRLRNQEIRYL</sequence>
<keyword evidence="3" id="KW-1185">Reference proteome</keyword>
<dbReference type="Proteomes" id="UP000649617">
    <property type="component" value="Unassembled WGS sequence"/>
</dbReference>
<evidence type="ECO:0000313" key="3">
    <source>
        <dbReference type="Proteomes" id="UP000649617"/>
    </source>
</evidence>
<organism evidence="2 3">
    <name type="scientific">Symbiodinium pilosum</name>
    <name type="common">Dinoflagellate</name>
    <dbReference type="NCBI Taxonomy" id="2952"/>
    <lineage>
        <taxon>Eukaryota</taxon>
        <taxon>Sar</taxon>
        <taxon>Alveolata</taxon>
        <taxon>Dinophyceae</taxon>
        <taxon>Suessiales</taxon>
        <taxon>Symbiodiniaceae</taxon>
        <taxon>Symbiodinium</taxon>
    </lineage>
</organism>
<feature type="compositionally biased region" description="Low complexity" evidence="1">
    <location>
        <begin position="55"/>
        <end position="64"/>
    </location>
</feature>
<gene>
    <name evidence="2" type="ORF">SPIL2461_LOCUS4000</name>
</gene>
<feature type="region of interest" description="Disordered" evidence="1">
    <location>
        <begin position="24"/>
        <end position="78"/>
    </location>
</feature>
<feature type="compositionally biased region" description="Low complexity" evidence="1">
    <location>
        <begin position="37"/>
        <end position="47"/>
    </location>
</feature>
<dbReference type="EMBL" id="CAJNIZ010005095">
    <property type="protein sequence ID" value="CAE7238802.1"/>
    <property type="molecule type" value="Genomic_DNA"/>
</dbReference>
<dbReference type="AlphaFoldDB" id="A0A812KZM7"/>
<protein>
    <submittedName>
        <fullName evidence="2">Uncharacterized protein</fullName>
    </submittedName>
</protein>
<proteinExistence type="predicted"/>
<evidence type="ECO:0000313" key="2">
    <source>
        <dbReference type="EMBL" id="CAE7238802.1"/>
    </source>
</evidence>
<evidence type="ECO:0000256" key="1">
    <source>
        <dbReference type="SAM" id="MobiDB-lite"/>
    </source>
</evidence>
<accession>A0A812KZM7</accession>
<comment type="caution">
    <text evidence="2">The sequence shown here is derived from an EMBL/GenBank/DDBJ whole genome shotgun (WGS) entry which is preliminary data.</text>
</comment>
<reference evidence="2" key="1">
    <citation type="submission" date="2021-02" db="EMBL/GenBank/DDBJ databases">
        <authorList>
            <person name="Dougan E. K."/>
            <person name="Rhodes N."/>
            <person name="Thang M."/>
            <person name="Chan C."/>
        </authorList>
    </citation>
    <scope>NUCLEOTIDE SEQUENCE</scope>
</reference>
<name>A0A812KZM7_SYMPI</name>